<dbReference type="GO" id="GO:0016651">
    <property type="term" value="F:oxidoreductase activity, acting on NAD(P)H"/>
    <property type="evidence" value="ECO:0007669"/>
    <property type="project" value="InterPro"/>
</dbReference>
<accession>A0A0G2EPY9</accession>
<name>A0A0G2EPY9_9PEZI</name>
<sequence length="347" mass="36888">MSTQRAIQIQALKVAKLVSNAPIPRQRPDHLKVAVSHVALNPTDWKSIDTRGEPGLISGCDYSGVVEAVGANVTGFAAGDRVFGVAHGANASNPEDGAFAEHIMVRAALTTKLSATLSMPEAATLGVGVTTVGQGMYQSLGLPWPTQPTKDPIPVLIYGGSTATGTLAIQFAKLSGCTVLTTCSPRNFDLVKQLGADHVFDYKSPDVGKEIRKVADDKLAHVFDCVSKPASAAICAEAFGGKGGKYSALLYLDGFPREDVEVETTMAYTAFGEEFRKGTKTTPAKPQDLEFATKFWKLAGELLEQGKIKVHPPEVREGGLGGILEGLEDMRQDKVSGVKLVYKVQDV</sequence>
<dbReference type="PANTHER" id="PTHR45348:SF2">
    <property type="entry name" value="ZINC-TYPE ALCOHOL DEHYDROGENASE-LIKE PROTEIN C2E1P3.01"/>
    <property type="match status" value="1"/>
</dbReference>
<evidence type="ECO:0000256" key="1">
    <source>
        <dbReference type="ARBA" id="ARBA00008072"/>
    </source>
</evidence>
<evidence type="ECO:0000256" key="2">
    <source>
        <dbReference type="ARBA" id="ARBA00011245"/>
    </source>
</evidence>
<dbReference type="InterPro" id="IPR011032">
    <property type="entry name" value="GroES-like_sf"/>
</dbReference>
<keyword evidence="3" id="KW-0560">Oxidoreductase</keyword>
<dbReference type="SUPFAM" id="SSF50129">
    <property type="entry name" value="GroES-like"/>
    <property type="match status" value="1"/>
</dbReference>
<dbReference type="Proteomes" id="UP000034182">
    <property type="component" value="Unassembled WGS sequence"/>
</dbReference>
<dbReference type="Gene3D" id="3.90.180.10">
    <property type="entry name" value="Medium-chain alcohol dehydrogenases, catalytic domain"/>
    <property type="match status" value="1"/>
</dbReference>
<evidence type="ECO:0000256" key="3">
    <source>
        <dbReference type="ARBA" id="ARBA00023002"/>
    </source>
</evidence>
<comment type="similarity">
    <text evidence="1">Belongs to the zinc-containing alcohol dehydrogenase family.</text>
</comment>
<dbReference type="CDD" id="cd08249">
    <property type="entry name" value="enoyl_reductase_like"/>
    <property type="match status" value="1"/>
</dbReference>
<dbReference type="EMBL" id="LAQI01000060">
    <property type="protein sequence ID" value="KKY24334.1"/>
    <property type="molecule type" value="Genomic_DNA"/>
</dbReference>
<evidence type="ECO:0000313" key="5">
    <source>
        <dbReference type="EMBL" id="KKY24334.1"/>
    </source>
</evidence>
<feature type="domain" description="Enoyl reductase (ER)" evidence="4">
    <location>
        <begin position="10"/>
        <end position="341"/>
    </location>
</feature>
<protein>
    <submittedName>
        <fullName evidence="5">Putative zinc-binding oxidoreductase</fullName>
    </submittedName>
</protein>
<dbReference type="SUPFAM" id="SSF51735">
    <property type="entry name" value="NAD(P)-binding Rossmann-fold domains"/>
    <property type="match status" value="1"/>
</dbReference>
<dbReference type="Pfam" id="PF08240">
    <property type="entry name" value="ADH_N"/>
    <property type="match status" value="1"/>
</dbReference>
<comment type="subunit">
    <text evidence="2">Monomer.</text>
</comment>
<dbReference type="PANTHER" id="PTHR45348">
    <property type="entry name" value="HYPOTHETICAL OXIDOREDUCTASE (EUROFUNG)"/>
    <property type="match status" value="1"/>
</dbReference>
<comment type="caution">
    <text evidence="5">The sequence shown here is derived from an EMBL/GenBank/DDBJ whole genome shotgun (WGS) entry which is preliminary data.</text>
</comment>
<dbReference type="InterPro" id="IPR020843">
    <property type="entry name" value="ER"/>
</dbReference>
<organism evidence="5 6">
    <name type="scientific">Diplodia seriata</name>
    <dbReference type="NCBI Taxonomy" id="420778"/>
    <lineage>
        <taxon>Eukaryota</taxon>
        <taxon>Fungi</taxon>
        <taxon>Dikarya</taxon>
        <taxon>Ascomycota</taxon>
        <taxon>Pezizomycotina</taxon>
        <taxon>Dothideomycetes</taxon>
        <taxon>Dothideomycetes incertae sedis</taxon>
        <taxon>Botryosphaeriales</taxon>
        <taxon>Botryosphaeriaceae</taxon>
        <taxon>Diplodia</taxon>
    </lineage>
</organism>
<reference evidence="5 6" key="2">
    <citation type="submission" date="2015-05" db="EMBL/GenBank/DDBJ databases">
        <title>Distinctive expansion of gene families associated with plant cell wall degradation and secondary metabolism in the genomes of grapevine trunk pathogens.</title>
        <authorList>
            <person name="Lawrence D.P."/>
            <person name="Travadon R."/>
            <person name="Rolshausen P.E."/>
            <person name="Baumgartner K."/>
        </authorList>
    </citation>
    <scope>NUCLEOTIDE SEQUENCE [LARGE SCALE GENOMIC DNA]</scope>
    <source>
        <strain evidence="5">DS831</strain>
    </source>
</reference>
<dbReference type="InterPro" id="IPR013154">
    <property type="entry name" value="ADH-like_N"/>
</dbReference>
<evidence type="ECO:0000313" key="6">
    <source>
        <dbReference type="Proteomes" id="UP000034182"/>
    </source>
</evidence>
<dbReference type="InterPro" id="IPR036291">
    <property type="entry name" value="NAD(P)-bd_dom_sf"/>
</dbReference>
<evidence type="ECO:0000259" key="4">
    <source>
        <dbReference type="SMART" id="SM00829"/>
    </source>
</evidence>
<dbReference type="InterPro" id="IPR047122">
    <property type="entry name" value="Trans-enoyl_RdTase-like"/>
</dbReference>
<dbReference type="InterPro" id="IPR013149">
    <property type="entry name" value="ADH-like_C"/>
</dbReference>
<dbReference type="AlphaFoldDB" id="A0A0G2EPY9"/>
<reference evidence="5 6" key="1">
    <citation type="submission" date="2015-03" db="EMBL/GenBank/DDBJ databases">
        <authorList>
            <person name="Morales-Cruz A."/>
            <person name="Amrine K.C."/>
            <person name="Cantu D."/>
        </authorList>
    </citation>
    <scope>NUCLEOTIDE SEQUENCE [LARGE SCALE GENOMIC DNA]</scope>
    <source>
        <strain evidence="5">DS831</strain>
    </source>
</reference>
<dbReference type="Gene3D" id="3.40.50.720">
    <property type="entry name" value="NAD(P)-binding Rossmann-like Domain"/>
    <property type="match status" value="1"/>
</dbReference>
<gene>
    <name evidence="5" type="ORF">UCDDS831_g02511</name>
</gene>
<dbReference type="SMART" id="SM00829">
    <property type="entry name" value="PKS_ER"/>
    <property type="match status" value="1"/>
</dbReference>
<dbReference type="Pfam" id="PF00107">
    <property type="entry name" value="ADH_zinc_N"/>
    <property type="match status" value="1"/>
</dbReference>
<proteinExistence type="inferred from homology"/>